<organism evidence="1 2">
    <name type="scientific">Bacillus cereus</name>
    <dbReference type="NCBI Taxonomy" id="1396"/>
    <lineage>
        <taxon>Bacteria</taxon>
        <taxon>Bacillati</taxon>
        <taxon>Bacillota</taxon>
        <taxon>Bacilli</taxon>
        <taxon>Bacillales</taxon>
        <taxon>Bacillaceae</taxon>
        <taxon>Bacillus</taxon>
        <taxon>Bacillus cereus group</taxon>
    </lineage>
</organism>
<evidence type="ECO:0000313" key="2">
    <source>
        <dbReference type="Proteomes" id="UP001204643"/>
    </source>
</evidence>
<dbReference type="AlphaFoldDB" id="A0AAW5L525"/>
<reference evidence="1" key="1">
    <citation type="submission" date="2022-07" db="EMBL/GenBank/DDBJ databases">
        <title>Identification and characterization of Bacillus thuringiensis and other Bacillus cereus group isolates from spinach by whole genome sequencing.</title>
        <authorList>
            <person name="Zao X."/>
            <person name="Zervas A."/>
            <person name="Hendriks M."/>
            <person name="Rajkovic A."/>
            <person name="Van Overbeek L."/>
            <person name="Hendriksen N.B."/>
            <person name="Uyttendaele M."/>
        </authorList>
    </citation>
    <scope>NUCLEOTIDE SEQUENCE</scope>
    <source>
        <strain evidence="1">781001F-1</strain>
    </source>
</reference>
<dbReference type="Gene3D" id="1.10.10.60">
    <property type="entry name" value="Homeodomain-like"/>
    <property type="match status" value="1"/>
</dbReference>
<dbReference type="Proteomes" id="UP001204643">
    <property type="component" value="Unassembled WGS sequence"/>
</dbReference>
<dbReference type="EMBL" id="JANHEB010000403">
    <property type="protein sequence ID" value="MCQ6289393.1"/>
    <property type="molecule type" value="Genomic_DNA"/>
</dbReference>
<evidence type="ECO:0000313" key="1">
    <source>
        <dbReference type="EMBL" id="MCQ6289393.1"/>
    </source>
</evidence>
<accession>A0AAW5L525</accession>
<protein>
    <recommendedName>
        <fullName evidence="3">Homeodomain-like domain-containing protein</fullName>
    </recommendedName>
</protein>
<gene>
    <name evidence="1" type="ORF">NPM19_33335</name>
</gene>
<feature type="non-terminal residue" evidence="1">
    <location>
        <position position="65"/>
    </location>
</feature>
<comment type="caution">
    <text evidence="1">The sequence shown here is derived from an EMBL/GenBank/DDBJ whole genome shotgun (WGS) entry which is preliminary data.</text>
</comment>
<name>A0AAW5L525_BACCE</name>
<evidence type="ECO:0008006" key="3">
    <source>
        <dbReference type="Google" id="ProtNLM"/>
    </source>
</evidence>
<sequence length="65" mass="7649">MTKIKRCLTKEGLLQIEGWARDGLIDEQIAHNMGVTRVTRHNWRKKHPIMDQAVRRGKEVVDREV</sequence>
<proteinExistence type="predicted"/>